<evidence type="ECO:0000313" key="1">
    <source>
        <dbReference type="EMBL" id="OSS45915.1"/>
    </source>
</evidence>
<dbReference type="Proteomes" id="UP000193240">
    <property type="component" value="Unassembled WGS sequence"/>
</dbReference>
<dbReference type="EMBL" id="KZ107852">
    <property type="protein sequence ID" value="OSS45915.1"/>
    <property type="molecule type" value="Genomic_DNA"/>
</dbReference>
<accession>A0A1Y2LQ35</accession>
<keyword evidence="2" id="KW-1185">Reference proteome</keyword>
<sequence>MPSRTDLAVLPPFSAAASQTAVEASDNPYPSHYVVSILLEISGFLVSLDERTTLFGQSDHNLYSPSLHTLYVRLHGGQLNPSPMQTHANDIKLIKATIHQRTDERAVHRPLEDYEDLYYAVLARLQDIHHMMNARLGSGFSALTDQAYSNGPSIAEMFTNLAEYWGALNETPFVKALDSAVRDSRVEYLHEEILNKVRINEITRADANKLLSRIYHPEEYARIQGLAWIGGWAPGMVNAWLEEKYRIVLMIEKEEAEGTTQIERKASTISLKPQQPEQEPVPKKEVKKTVRWSQLPVQEAESAKATTEHPQEQVRRGHYSVQDEMDYDMAWEIKAQRVSEYTRYLRSRASEETKQLVRSSVYENNMYMNGVGGPVQYTGMEFRKMYGDGY</sequence>
<dbReference type="InParanoid" id="A0A1Y2LQ35"/>
<proteinExistence type="predicted"/>
<evidence type="ECO:0000313" key="2">
    <source>
        <dbReference type="Proteomes" id="UP000193240"/>
    </source>
</evidence>
<reference evidence="1 2" key="1">
    <citation type="journal article" date="2017" name="Genome Announc.">
        <title>Genome sequence of the saprophytic ascomycete Epicoccum nigrum ICMP 19927 strain isolated from New Zealand.</title>
        <authorList>
            <person name="Fokin M."/>
            <person name="Fleetwood D."/>
            <person name="Weir B.S."/>
            <person name="Villas-Boas S.G."/>
        </authorList>
    </citation>
    <scope>NUCLEOTIDE SEQUENCE [LARGE SCALE GENOMIC DNA]</scope>
    <source>
        <strain evidence="1 2">ICMP 19927</strain>
    </source>
</reference>
<name>A0A1Y2LQ35_EPING</name>
<protein>
    <submittedName>
        <fullName evidence="1">Uncharacterized protein</fullName>
    </submittedName>
</protein>
<dbReference type="OMA" id="AWIASWS"/>
<gene>
    <name evidence="1" type="ORF">B5807_08108</name>
</gene>
<organism evidence="1 2">
    <name type="scientific">Epicoccum nigrum</name>
    <name type="common">Soil fungus</name>
    <name type="synonym">Epicoccum purpurascens</name>
    <dbReference type="NCBI Taxonomy" id="105696"/>
    <lineage>
        <taxon>Eukaryota</taxon>
        <taxon>Fungi</taxon>
        <taxon>Dikarya</taxon>
        <taxon>Ascomycota</taxon>
        <taxon>Pezizomycotina</taxon>
        <taxon>Dothideomycetes</taxon>
        <taxon>Pleosporomycetidae</taxon>
        <taxon>Pleosporales</taxon>
        <taxon>Pleosporineae</taxon>
        <taxon>Didymellaceae</taxon>
        <taxon>Epicoccum</taxon>
    </lineage>
</organism>
<dbReference type="AlphaFoldDB" id="A0A1Y2LQ35"/>